<keyword evidence="4" id="KW-0456">Lyase</keyword>
<evidence type="ECO:0000256" key="4">
    <source>
        <dbReference type="ARBA" id="ARBA00023239"/>
    </source>
</evidence>
<dbReference type="InterPro" id="IPR009006">
    <property type="entry name" value="Ala_racemase/Decarboxylase_C"/>
</dbReference>
<name>A0A8J6TXV0_9GAMM</name>
<dbReference type="InterPro" id="IPR022653">
    <property type="entry name" value="De-COase2_pyr-phos_BS"/>
</dbReference>
<proteinExistence type="inferred from homology"/>
<dbReference type="GO" id="GO:0005737">
    <property type="term" value="C:cytoplasm"/>
    <property type="evidence" value="ECO:0007669"/>
    <property type="project" value="TreeGrafter"/>
</dbReference>
<evidence type="ECO:0000256" key="3">
    <source>
        <dbReference type="ARBA" id="ARBA00022898"/>
    </source>
</evidence>
<evidence type="ECO:0000256" key="6">
    <source>
        <dbReference type="ARBA" id="ARBA00034138"/>
    </source>
</evidence>
<dbReference type="Proteomes" id="UP000654401">
    <property type="component" value="Unassembled WGS sequence"/>
</dbReference>
<comment type="cofactor">
    <cofactor evidence="1 8">
        <name>pyridoxal 5'-phosphate</name>
        <dbReference type="ChEBI" id="CHEBI:597326"/>
    </cofactor>
</comment>
<dbReference type="GO" id="GO:0004586">
    <property type="term" value="F:ornithine decarboxylase activity"/>
    <property type="evidence" value="ECO:0007669"/>
    <property type="project" value="UniProtKB-EC"/>
</dbReference>
<dbReference type="SUPFAM" id="SSF50621">
    <property type="entry name" value="Alanine racemase C-terminal domain-like"/>
    <property type="match status" value="1"/>
</dbReference>
<dbReference type="InterPro" id="IPR002433">
    <property type="entry name" value="Orn_de-COase"/>
</dbReference>
<evidence type="ECO:0000313" key="11">
    <source>
        <dbReference type="Proteomes" id="UP000654401"/>
    </source>
</evidence>
<dbReference type="Gene3D" id="3.20.20.10">
    <property type="entry name" value="Alanine racemase"/>
    <property type="match status" value="1"/>
</dbReference>
<dbReference type="InterPro" id="IPR022644">
    <property type="entry name" value="De-COase2_N"/>
</dbReference>
<evidence type="ECO:0000256" key="1">
    <source>
        <dbReference type="ARBA" id="ARBA00001933"/>
    </source>
</evidence>
<dbReference type="CDD" id="cd00622">
    <property type="entry name" value="PLPDE_III_ODC"/>
    <property type="match status" value="1"/>
</dbReference>
<dbReference type="InterPro" id="IPR022657">
    <property type="entry name" value="De-COase2_CS"/>
</dbReference>
<dbReference type="Gene3D" id="2.40.37.10">
    <property type="entry name" value="Lyase, Ornithine Decarboxylase, Chain A, domain 1"/>
    <property type="match status" value="1"/>
</dbReference>
<protein>
    <recommendedName>
        <fullName evidence="6">ornithine decarboxylase</fullName>
        <ecNumber evidence="6">4.1.1.17</ecNumber>
    </recommendedName>
</protein>
<dbReference type="PROSITE" id="PS00879">
    <property type="entry name" value="ODR_DC_2_2"/>
    <property type="match status" value="1"/>
</dbReference>
<keyword evidence="3 8" id="KW-0663">Pyridoxal phosphate</keyword>
<evidence type="ECO:0000256" key="5">
    <source>
        <dbReference type="ARBA" id="ARBA00034115"/>
    </source>
</evidence>
<reference evidence="10 11" key="1">
    <citation type="submission" date="2020-08" db="EMBL/GenBank/DDBJ databases">
        <title>Bridging the membrane lipid divide: bacteria of the FCB group superphylum have the potential to synthesize archaeal ether lipids.</title>
        <authorList>
            <person name="Villanueva L."/>
            <person name="Von Meijenfeldt F.A.B."/>
            <person name="Westbye A.B."/>
            <person name="Yadav S."/>
            <person name="Hopmans E.C."/>
            <person name="Dutilh B.E."/>
            <person name="Sinninghe Damste J.S."/>
        </authorList>
    </citation>
    <scope>NUCLEOTIDE SEQUENCE [LARGE SCALE GENOMIC DNA]</scope>
    <source>
        <strain evidence="10">NIOZ-UU100</strain>
    </source>
</reference>
<dbReference type="EMBL" id="JACNFK010000034">
    <property type="protein sequence ID" value="MBC8520157.1"/>
    <property type="molecule type" value="Genomic_DNA"/>
</dbReference>
<comment type="pathway">
    <text evidence="5">Amine and polyamine biosynthesis; putrescine biosynthesis via L-ornithine pathway; putrescine from L-ornithine: step 1/1.</text>
</comment>
<dbReference type="PANTHER" id="PTHR11482:SF6">
    <property type="entry name" value="ORNITHINE DECARBOXYLASE 1-RELATED"/>
    <property type="match status" value="1"/>
</dbReference>
<evidence type="ECO:0000256" key="8">
    <source>
        <dbReference type="PIRSR" id="PIRSR600183-50"/>
    </source>
</evidence>
<dbReference type="FunFam" id="3.20.20.10:FF:000008">
    <property type="entry name" value="Ornithine decarboxylase"/>
    <property type="match status" value="1"/>
</dbReference>
<dbReference type="PRINTS" id="PR01179">
    <property type="entry name" value="ODADCRBXLASE"/>
</dbReference>
<dbReference type="EC" id="4.1.1.17" evidence="6"/>
<sequence length="400" mass="44171">MNDNIVPLYPWSSLPASEQEAQYRQLVTRYGSPLFVVDEAQLRRQVRQLSAALPGVELFYAIKALPRAEVIAALVSEGVGLDIASSGEVALARQSGLSPRATIHTHPIKKDSEIRAALRYGTTTFVVDNREELRKFRRYHNRVGLLIRIRFQGKSAVVDLSSKFGCSPEEAVELLQLARRKGIRIKGFSFHVGSQSGQPDSHVAAIETTHALMERAWAMGFNEINLLDMGGGFPVEYRHAVPEIEDFCAPIRQALDKLPQRVRKVAEPGRYLVAPAVSVITSVVGKSERDGRPWYYLDDGVYGSWSGKLFDHADYPVEVFREGPHRESVLAGPTCDSIDVVEQAIELPKMELGDLVVGHQMGAYTAASATDFNALSRAKIVVVNSRRSEGLAHKRGGIQV</sequence>
<dbReference type="Pfam" id="PF02784">
    <property type="entry name" value="Orn_Arg_deC_N"/>
    <property type="match status" value="1"/>
</dbReference>
<comment type="catalytic activity">
    <reaction evidence="7">
        <text>L-ornithine + H(+) = putrescine + CO2</text>
        <dbReference type="Rhea" id="RHEA:22964"/>
        <dbReference type="ChEBI" id="CHEBI:15378"/>
        <dbReference type="ChEBI" id="CHEBI:16526"/>
        <dbReference type="ChEBI" id="CHEBI:46911"/>
        <dbReference type="ChEBI" id="CHEBI:326268"/>
        <dbReference type="EC" id="4.1.1.17"/>
    </reaction>
</comment>
<feature type="modified residue" description="N6-(pyridoxal phosphate)lysine" evidence="8">
    <location>
        <position position="63"/>
    </location>
</feature>
<dbReference type="PRINTS" id="PR01182">
    <property type="entry name" value="ORNDCRBXLASE"/>
</dbReference>
<evidence type="ECO:0000313" key="10">
    <source>
        <dbReference type="EMBL" id="MBC8520157.1"/>
    </source>
</evidence>
<dbReference type="InterPro" id="IPR000183">
    <property type="entry name" value="Orn/DAP/Arg_de-COase"/>
</dbReference>
<dbReference type="PROSITE" id="PS00878">
    <property type="entry name" value="ODR_DC_2_1"/>
    <property type="match status" value="1"/>
</dbReference>
<dbReference type="SUPFAM" id="SSF51419">
    <property type="entry name" value="PLP-binding barrel"/>
    <property type="match status" value="1"/>
</dbReference>
<evidence type="ECO:0000259" key="9">
    <source>
        <dbReference type="Pfam" id="PF02784"/>
    </source>
</evidence>
<dbReference type="InterPro" id="IPR029066">
    <property type="entry name" value="PLP-binding_barrel"/>
</dbReference>
<organism evidence="10 11">
    <name type="scientific">Candidatus Thiopontia autotrophica</name>
    <dbReference type="NCBI Taxonomy" id="2841688"/>
    <lineage>
        <taxon>Bacteria</taxon>
        <taxon>Pseudomonadati</taxon>
        <taxon>Pseudomonadota</taxon>
        <taxon>Gammaproteobacteria</taxon>
        <taxon>Candidatus Thiopontia</taxon>
    </lineage>
</organism>
<evidence type="ECO:0000256" key="7">
    <source>
        <dbReference type="ARBA" id="ARBA00049127"/>
    </source>
</evidence>
<feature type="domain" description="Orn/DAP/Arg decarboxylase 2 N-terminal" evidence="9">
    <location>
        <begin position="40"/>
        <end position="274"/>
    </location>
</feature>
<gene>
    <name evidence="10" type="ORF">H8D24_07105</name>
</gene>
<evidence type="ECO:0000256" key="2">
    <source>
        <dbReference type="ARBA" id="ARBA00008872"/>
    </source>
</evidence>
<comment type="similarity">
    <text evidence="2">Belongs to the Orn/Lys/Arg decarboxylase class-II family.</text>
</comment>
<feature type="active site" description="Proton donor" evidence="8">
    <location>
        <position position="335"/>
    </location>
</feature>
<dbReference type="AlphaFoldDB" id="A0A8J6TXV0"/>
<dbReference type="PANTHER" id="PTHR11482">
    <property type="entry name" value="ARGININE/DIAMINOPIMELATE/ORNITHINE DECARBOXYLASE"/>
    <property type="match status" value="1"/>
</dbReference>
<accession>A0A8J6TXV0</accession>
<comment type="caution">
    <text evidence="10">The sequence shown here is derived from an EMBL/GenBank/DDBJ whole genome shotgun (WGS) entry which is preliminary data.</text>
</comment>
<dbReference type="GO" id="GO:0033387">
    <property type="term" value="P:putrescine biosynthetic process from arginine, via ornithine"/>
    <property type="evidence" value="ECO:0007669"/>
    <property type="project" value="TreeGrafter"/>
</dbReference>